<dbReference type="RefSeq" id="WP_377542449.1">
    <property type="nucleotide sequence ID" value="NZ_JBHSBN010000002.1"/>
</dbReference>
<keyword evidence="4" id="KW-1185">Reference proteome</keyword>
<dbReference type="InterPro" id="IPR024344">
    <property type="entry name" value="MDMPI_metal-binding"/>
</dbReference>
<dbReference type="Pfam" id="PF11716">
    <property type="entry name" value="MDMPI_N"/>
    <property type="match status" value="1"/>
</dbReference>
<dbReference type="Gene3D" id="1.20.120.450">
    <property type="entry name" value="dinb family like domain"/>
    <property type="match status" value="1"/>
</dbReference>
<name>A0ABV8KHI9_9ACTN</name>
<protein>
    <submittedName>
        <fullName evidence="3">TIGR03086 family metal-binding protein</fullName>
    </submittedName>
</protein>
<dbReference type="InterPro" id="IPR017517">
    <property type="entry name" value="Maleyloyr_isom"/>
</dbReference>
<dbReference type="NCBIfam" id="TIGR03086">
    <property type="entry name" value="TIGR03086 family metal-binding protein"/>
    <property type="match status" value="1"/>
</dbReference>
<dbReference type="SUPFAM" id="SSF109854">
    <property type="entry name" value="DinB/YfiT-like putative metalloenzymes"/>
    <property type="match status" value="1"/>
</dbReference>
<dbReference type="InterPro" id="IPR034660">
    <property type="entry name" value="DinB/YfiT-like"/>
</dbReference>
<evidence type="ECO:0000313" key="4">
    <source>
        <dbReference type="Proteomes" id="UP001595868"/>
    </source>
</evidence>
<sequence>MDPLELYRRSLNEFTARATQVSSDLWSAPTPCTDWSVYDLISHVVSEDRWTARLIAGATIEEVGDELDGDLVGSDPAGAALAAAAAADLAMSEPGALDRTVRLSAGPTPAVEYLRQLMTEHLVHAWDLAVAIRADPRLDAEVVHEASCWFVDRMRLYQEGNLIRPGIDVPAGAGEQDRLIASFGRDPGWRPPRAAAPAGATAPARATASVRAAG</sequence>
<dbReference type="NCBIfam" id="TIGR03083">
    <property type="entry name" value="maleylpyruvate isomerase family mycothiol-dependent enzyme"/>
    <property type="match status" value="1"/>
</dbReference>
<accession>A0ABV8KHI9</accession>
<proteinExistence type="predicted"/>
<dbReference type="EMBL" id="JBHSBN010000002">
    <property type="protein sequence ID" value="MFC4105410.1"/>
    <property type="molecule type" value="Genomic_DNA"/>
</dbReference>
<feature type="domain" description="Mycothiol-dependent maleylpyruvate isomerase metal-binding" evidence="2">
    <location>
        <begin position="8"/>
        <end position="129"/>
    </location>
</feature>
<feature type="compositionally biased region" description="Low complexity" evidence="1">
    <location>
        <begin position="191"/>
        <end position="214"/>
    </location>
</feature>
<evidence type="ECO:0000259" key="2">
    <source>
        <dbReference type="Pfam" id="PF11716"/>
    </source>
</evidence>
<reference evidence="4" key="1">
    <citation type="journal article" date="2019" name="Int. J. Syst. Evol. Microbiol.">
        <title>The Global Catalogue of Microorganisms (GCM) 10K type strain sequencing project: providing services to taxonomists for standard genome sequencing and annotation.</title>
        <authorList>
            <consortium name="The Broad Institute Genomics Platform"/>
            <consortium name="The Broad Institute Genome Sequencing Center for Infectious Disease"/>
            <person name="Wu L."/>
            <person name="Ma J."/>
        </authorList>
    </citation>
    <scope>NUCLEOTIDE SEQUENCE [LARGE SCALE GENOMIC DNA]</scope>
    <source>
        <strain evidence="4">2902at01</strain>
    </source>
</reference>
<comment type="caution">
    <text evidence="3">The sequence shown here is derived from an EMBL/GenBank/DDBJ whole genome shotgun (WGS) entry which is preliminary data.</text>
</comment>
<feature type="region of interest" description="Disordered" evidence="1">
    <location>
        <begin position="186"/>
        <end position="214"/>
    </location>
</feature>
<organism evidence="3 4">
    <name type="scientific">Micromonospora zhanjiangensis</name>
    <dbReference type="NCBI Taxonomy" id="1522057"/>
    <lineage>
        <taxon>Bacteria</taxon>
        <taxon>Bacillati</taxon>
        <taxon>Actinomycetota</taxon>
        <taxon>Actinomycetes</taxon>
        <taxon>Micromonosporales</taxon>
        <taxon>Micromonosporaceae</taxon>
        <taxon>Micromonospora</taxon>
    </lineage>
</organism>
<dbReference type="InterPro" id="IPR017520">
    <property type="entry name" value="CHP03086"/>
</dbReference>
<dbReference type="Proteomes" id="UP001595868">
    <property type="component" value="Unassembled WGS sequence"/>
</dbReference>
<evidence type="ECO:0000313" key="3">
    <source>
        <dbReference type="EMBL" id="MFC4105410.1"/>
    </source>
</evidence>
<evidence type="ECO:0000256" key="1">
    <source>
        <dbReference type="SAM" id="MobiDB-lite"/>
    </source>
</evidence>
<gene>
    <name evidence="3" type="ORF">ACFOX0_05575</name>
</gene>